<dbReference type="GO" id="GO:0033063">
    <property type="term" value="C:Rad51B-Rad51C-Rad51D-XRCC2 complex"/>
    <property type="evidence" value="ECO:0007669"/>
    <property type="project" value="InterPro"/>
</dbReference>
<dbReference type="GO" id="GO:0000724">
    <property type="term" value="P:double-strand break repair via homologous recombination"/>
    <property type="evidence" value="ECO:0007669"/>
    <property type="project" value="InterPro"/>
</dbReference>
<dbReference type="InterPro" id="IPR030547">
    <property type="entry name" value="XRCC2"/>
</dbReference>
<evidence type="ECO:0000313" key="1">
    <source>
        <dbReference type="EMBL" id="GJJ09650.1"/>
    </source>
</evidence>
<organism evidence="1 2">
    <name type="scientific">Clathrus columnatus</name>
    <dbReference type="NCBI Taxonomy" id="1419009"/>
    <lineage>
        <taxon>Eukaryota</taxon>
        <taxon>Fungi</taxon>
        <taxon>Dikarya</taxon>
        <taxon>Basidiomycota</taxon>
        <taxon>Agaricomycotina</taxon>
        <taxon>Agaricomycetes</taxon>
        <taxon>Phallomycetidae</taxon>
        <taxon>Phallales</taxon>
        <taxon>Clathraceae</taxon>
        <taxon>Clathrus</taxon>
    </lineage>
</organism>
<dbReference type="Proteomes" id="UP001050691">
    <property type="component" value="Unassembled WGS sequence"/>
</dbReference>
<dbReference type="CDD" id="cd19490">
    <property type="entry name" value="XRCC2"/>
    <property type="match status" value="1"/>
</dbReference>
<reference evidence="1" key="1">
    <citation type="submission" date="2021-10" db="EMBL/GenBank/DDBJ databases">
        <title>De novo Genome Assembly of Clathrus columnatus (Basidiomycota, Fungi) Using Illumina and Nanopore Sequence Data.</title>
        <authorList>
            <person name="Ogiso-Tanaka E."/>
            <person name="Itagaki H."/>
            <person name="Hosoya T."/>
            <person name="Hosaka K."/>
        </authorList>
    </citation>
    <scope>NUCLEOTIDE SEQUENCE</scope>
    <source>
        <strain evidence="1">MO-923</strain>
    </source>
</reference>
<accession>A0AAV5A9P4</accession>
<dbReference type="GO" id="GO:0000400">
    <property type="term" value="F:four-way junction DNA binding"/>
    <property type="evidence" value="ECO:0007669"/>
    <property type="project" value="TreeGrafter"/>
</dbReference>
<dbReference type="SUPFAM" id="SSF52540">
    <property type="entry name" value="P-loop containing nucleoside triphosphate hydrolases"/>
    <property type="match status" value="1"/>
</dbReference>
<evidence type="ECO:0008006" key="3">
    <source>
        <dbReference type="Google" id="ProtNLM"/>
    </source>
</evidence>
<dbReference type="InterPro" id="IPR027417">
    <property type="entry name" value="P-loop_NTPase"/>
</dbReference>
<dbReference type="PANTHER" id="PTHR46644">
    <property type="entry name" value="DNA REPAIR PROTEIN XRCC2"/>
    <property type="match status" value="1"/>
</dbReference>
<protein>
    <recommendedName>
        <fullName evidence="3">DNA recombination and repair protein Rad51-like C-terminal domain-containing protein</fullName>
    </recommendedName>
</protein>
<dbReference type="AlphaFoldDB" id="A0AAV5A9P4"/>
<evidence type="ECO:0000313" key="2">
    <source>
        <dbReference type="Proteomes" id="UP001050691"/>
    </source>
</evidence>
<keyword evidence="2" id="KW-1185">Reference proteome</keyword>
<dbReference type="GO" id="GO:0042148">
    <property type="term" value="P:DNA strand invasion"/>
    <property type="evidence" value="ECO:0007669"/>
    <property type="project" value="TreeGrafter"/>
</dbReference>
<dbReference type="PANTHER" id="PTHR46644:SF2">
    <property type="entry name" value="DNA REPAIR PROTEIN XRCC2"/>
    <property type="match status" value="1"/>
</dbReference>
<dbReference type="EMBL" id="BPWL01000004">
    <property type="protein sequence ID" value="GJJ09650.1"/>
    <property type="molecule type" value="Genomic_DNA"/>
</dbReference>
<dbReference type="Gene3D" id="3.40.50.300">
    <property type="entry name" value="P-loop containing nucleotide triphosphate hydrolases"/>
    <property type="match status" value="1"/>
</dbReference>
<sequence length="449" mass="49656">MEEEQTSSFSSVSRFKLAIRASREVCGSSPGTGLDLGEEVLVLGVLRPLEDGGPVREAARAVAPFDIADEIVGLGLEGAVFEGPTIDVGLRVVEVRATGVAIKAMVFEGSSTVFTDFPDLDHYILDHAKRSGFPKDSPFQPGDVIEVQGPAASGKTHFLYHLAGRCLLPKEINIPAKCTVHVGGWNNSVVVLDCDARWNPVRLYNILITRLNMVCGKNNASLIDIPAIAMESLSRLHIFRPQSSFQLAATLDCLPTYHMEKMPEEEFRFLFVDSISAFYWMDRWQLEPSASKLSPRPNPIRHVLHALQTIRVSHAPIIVLTNWGLHPASSDPSFSSPPGPFYKQHLGNPYPSPFDLPPGTVLPEEQLQVDIHLSLAATSREIPEVSDFHSEQTFGHKELELALRDRQKKEGTNAEEVQGYVRMPRIDCGRNPFGTFTFRILDQDVVAVN</sequence>
<gene>
    <name evidence="1" type="ORF">Clacol_003874</name>
</gene>
<dbReference type="GO" id="GO:0005657">
    <property type="term" value="C:replication fork"/>
    <property type="evidence" value="ECO:0007669"/>
    <property type="project" value="InterPro"/>
</dbReference>
<name>A0AAV5A9P4_9AGAM</name>
<proteinExistence type="predicted"/>
<comment type="caution">
    <text evidence="1">The sequence shown here is derived from an EMBL/GenBank/DDBJ whole genome shotgun (WGS) entry which is preliminary data.</text>
</comment>
<dbReference type="GO" id="GO:0005815">
    <property type="term" value="C:microtubule organizing center"/>
    <property type="evidence" value="ECO:0007669"/>
    <property type="project" value="TreeGrafter"/>
</dbReference>